<dbReference type="EMBL" id="FNSO01000004">
    <property type="protein sequence ID" value="SED56462.1"/>
    <property type="molecule type" value="Genomic_DNA"/>
</dbReference>
<dbReference type="OrthoDB" id="4330234at2"/>
<evidence type="ECO:0000256" key="1">
    <source>
        <dbReference type="SAM" id="Phobius"/>
    </source>
</evidence>
<keyword evidence="1" id="KW-0472">Membrane</keyword>
<evidence type="ECO:0000313" key="3">
    <source>
        <dbReference type="Proteomes" id="UP000199622"/>
    </source>
</evidence>
<keyword evidence="1" id="KW-1133">Transmembrane helix</keyword>
<name>A0A1H5BPJ5_9PSEU</name>
<feature type="transmembrane region" description="Helical" evidence="1">
    <location>
        <begin position="21"/>
        <end position="45"/>
    </location>
</feature>
<gene>
    <name evidence="2" type="ORF">SAMN04489727_8388</name>
</gene>
<protein>
    <recommendedName>
        <fullName evidence="4">PH domain-containing protein</fullName>
    </recommendedName>
</protein>
<proteinExistence type="predicted"/>
<reference evidence="3" key="1">
    <citation type="submission" date="2016-10" db="EMBL/GenBank/DDBJ databases">
        <authorList>
            <person name="Varghese N."/>
            <person name="Submissions S."/>
        </authorList>
    </citation>
    <scope>NUCLEOTIDE SEQUENCE [LARGE SCALE GENOMIC DNA]</scope>
    <source>
        <strain evidence="3">DSM 44544</strain>
    </source>
</reference>
<dbReference type="AlphaFoldDB" id="A0A1H5BPJ5"/>
<dbReference type="STRING" id="208445.SAMN04489727_8388"/>
<keyword evidence="1" id="KW-0812">Transmembrane</keyword>
<evidence type="ECO:0000313" key="2">
    <source>
        <dbReference type="EMBL" id="SED56462.1"/>
    </source>
</evidence>
<dbReference type="Proteomes" id="UP000199622">
    <property type="component" value="Unassembled WGS sequence"/>
</dbReference>
<sequence length="157" mass="17516">MTQIRQWRQVAPEAWWRTPFVVGYSLTFAAVAVLGASLGATQFVWSVATVAVIAYGHYRIRTIGVYTSDSGVRLRGLARSREFDWAGIRKFIHRPSYYDNLDPVRGSLWVVLADGDELKTPVKIQPECDPTGNTKAILEKLNREARQAHARIAAAAS</sequence>
<accession>A0A1H5BPJ5</accession>
<organism evidence="2 3">
    <name type="scientific">Amycolatopsis tolypomycina</name>
    <dbReference type="NCBI Taxonomy" id="208445"/>
    <lineage>
        <taxon>Bacteria</taxon>
        <taxon>Bacillati</taxon>
        <taxon>Actinomycetota</taxon>
        <taxon>Actinomycetes</taxon>
        <taxon>Pseudonocardiales</taxon>
        <taxon>Pseudonocardiaceae</taxon>
        <taxon>Amycolatopsis</taxon>
    </lineage>
</organism>
<dbReference type="RefSeq" id="WP_143060782.1">
    <property type="nucleotide sequence ID" value="NZ_FNSO01000004.1"/>
</dbReference>
<keyword evidence="3" id="KW-1185">Reference proteome</keyword>
<evidence type="ECO:0008006" key="4">
    <source>
        <dbReference type="Google" id="ProtNLM"/>
    </source>
</evidence>